<proteinExistence type="predicted"/>
<dbReference type="InterPro" id="IPR013321">
    <property type="entry name" value="Arc_rbn_hlx_hlx"/>
</dbReference>
<gene>
    <name evidence="1" type="ORF">F3N42_09430</name>
</gene>
<dbReference type="Proteomes" id="UP000325372">
    <property type="component" value="Unassembled WGS sequence"/>
</dbReference>
<dbReference type="SUPFAM" id="SSF47598">
    <property type="entry name" value="Ribbon-helix-helix"/>
    <property type="match status" value="1"/>
</dbReference>
<dbReference type="GO" id="GO:0006355">
    <property type="term" value="P:regulation of DNA-templated transcription"/>
    <property type="evidence" value="ECO:0007669"/>
    <property type="project" value="InterPro"/>
</dbReference>
<evidence type="ECO:0000313" key="2">
    <source>
        <dbReference type="Proteomes" id="UP000325372"/>
    </source>
</evidence>
<keyword evidence="2" id="KW-1185">Reference proteome</keyword>
<organism evidence="1 2">
    <name type="scientific">Marinihelvus fidelis</name>
    <dbReference type="NCBI Taxonomy" id="2613842"/>
    <lineage>
        <taxon>Bacteria</taxon>
        <taxon>Pseudomonadati</taxon>
        <taxon>Pseudomonadota</taxon>
        <taxon>Gammaproteobacteria</taxon>
        <taxon>Chromatiales</taxon>
        <taxon>Wenzhouxiangellaceae</taxon>
        <taxon>Marinihelvus</taxon>
    </lineage>
</organism>
<sequence length="78" mass="8509">MKLAISIPDAVFEAAERLAQERGVPRSQLYAEAMKAYLSQHEGDSVTARLDRVHGDAGHALDASLARAQFNGIDDEAW</sequence>
<dbReference type="EMBL" id="VYXP01000005">
    <property type="protein sequence ID" value="KAA9131528.1"/>
    <property type="molecule type" value="Genomic_DNA"/>
</dbReference>
<dbReference type="InterPro" id="IPR010985">
    <property type="entry name" value="Ribbon_hlx_hlx"/>
</dbReference>
<comment type="caution">
    <text evidence="1">The sequence shown here is derived from an EMBL/GenBank/DDBJ whole genome shotgun (WGS) entry which is preliminary data.</text>
</comment>
<accession>A0A5N0T9X1</accession>
<protein>
    <submittedName>
        <fullName evidence="1">ChpI protein</fullName>
    </submittedName>
</protein>
<dbReference type="Gene3D" id="1.10.1220.10">
    <property type="entry name" value="Met repressor-like"/>
    <property type="match status" value="1"/>
</dbReference>
<reference evidence="1 2" key="1">
    <citation type="submission" date="2019-09" db="EMBL/GenBank/DDBJ databases">
        <title>Wenzhouxiangella sp. Genome sequencing and assembly.</title>
        <authorList>
            <person name="Zhang R."/>
        </authorList>
    </citation>
    <scope>NUCLEOTIDE SEQUENCE [LARGE SCALE GENOMIC DNA]</scope>
    <source>
        <strain evidence="1 2">W260</strain>
    </source>
</reference>
<dbReference type="AlphaFoldDB" id="A0A5N0T9X1"/>
<name>A0A5N0T9X1_9GAMM</name>
<evidence type="ECO:0000313" key="1">
    <source>
        <dbReference type="EMBL" id="KAA9131528.1"/>
    </source>
</evidence>
<dbReference type="RefSeq" id="WP_150864177.1">
    <property type="nucleotide sequence ID" value="NZ_VYXP01000005.1"/>
</dbReference>
<dbReference type="CDD" id="cd21631">
    <property type="entry name" value="RHH_CopG_NikR-like"/>
    <property type="match status" value="1"/>
</dbReference>